<dbReference type="Gene3D" id="3.40.190.10">
    <property type="entry name" value="Periplasmic binding protein-like II"/>
    <property type="match status" value="2"/>
</dbReference>
<keyword evidence="1" id="KW-0732">Signal</keyword>
<dbReference type="Proteomes" id="UP000525652">
    <property type="component" value="Unassembled WGS sequence"/>
</dbReference>
<organism evidence="3 4">
    <name type="scientific">Puniceicoccus vermicola</name>
    <dbReference type="NCBI Taxonomy" id="388746"/>
    <lineage>
        <taxon>Bacteria</taxon>
        <taxon>Pseudomonadati</taxon>
        <taxon>Verrucomicrobiota</taxon>
        <taxon>Opitutia</taxon>
        <taxon>Puniceicoccales</taxon>
        <taxon>Puniceicoccaceae</taxon>
        <taxon>Puniceicoccus</taxon>
    </lineage>
</organism>
<proteinExistence type="predicted"/>
<dbReference type="SUPFAM" id="SSF53850">
    <property type="entry name" value="Periplasmic binding protein-like II"/>
    <property type="match status" value="1"/>
</dbReference>
<dbReference type="InterPro" id="IPR050811">
    <property type="entry name" value="Phosphate_ABC_transporter"/>
</dbReference>
<dbReference type="AlphaFoldDB" id="A0A7X1E616"/>
<name>A0A7X1E616_9BACT</name>
<dbReference type="PANTHER" id="PTHR30570:SF1">
    <property type="entry name" value="PHOSPHATE-BINDING PROTEIN PSTS"/>
    <property type="match status" value="1"/>
</dbReference>
<dbReference type="RefSeq" id="WP_185692879.1">
    <property type="nucleotide sequence ID" value="NZ_JACHVA010000082.1"/>
</dbReference>
<protein>
    <submittedName>
        <fullName evidence="3">Substrate-binding domain-containing protein</fullName>
    </submittedName>
</protein>
<evidence type="ECO:0000256" key="1">
    <source>
        <dbReference type="ARBA" id="ARBA00022729"/>
    </source>
</evidence>
<dbReference type="PANTHER" id="PTHR30570">
    <property type="entry name" value="PERIPLASMIC PHOSPHATE BINDING COMPONENT OF PHOSPHATE ABC TRANSPORTER"/>
    <property type="match status" value="1"/>
</dbReference>
<sequence length="290" mass="31826">MKGILPQILLLTLALSSVLQARVVRIEGSDYIPPALVEALEAFASEEGDQLEIQLGGSLLAFRDFYEGEADLILVAMPHQDPTELDFPVLPFAFQIGAVVVNRKNPLKSLTRQQIGGIYGSLTENAIARWSDLGLSGAWQNRNIQAAYANPGTSPVLDLFSARFLDREPIRSGIQEYDSSIQLESFVSNNDGAIGVIDTLPLSTELKALRIEAEDGGVSFGPTLENVNYGDYPLALAYYVCVPRSQYRFLAPYLEFLLSDSVAEILQSEGFFPILNSRRRQLAADLPIAE</sequence>
<evidence type="ECO:0000313" key="3">
    <source>
        <dbReference type="EMBL" id="MBC2602182.1"/>
    </source>
</evidence>
<dbReference type="InterPro" id="IPR024370">
    <property type="entry name" value="PBP_domain"/>
</dbReference>
<accession>A0A7X1E616</accession>
<gene>
    <name evidence="3" type="ORF">H5P30_10370</name>
</gene>
<evidence type="ECO:0000259" key="2">
    <source>
        <dbReference type="Pfam" id="PF12849"/>
    </source>
</evidence>
<comment type="caution">
    <text evidence="3">The sequence shown here is derived from an EMBL/GenBank/DDBJ whole genome shotgun (WGS) entry which is preliminary data.</text>
</comment>
<dbReference type="EMBL" id="JACHVA010000082">
    <property type="protein sequence ID" value="MBC2602182.1"/>
    <property type="molecule type" value="Genomic_DNA"/>
</dbReference>
<dbReference type="Pfam" id="PF12849">
    <property type="entry name" value="PBP_like_2"/>
    <property type="match status" value="1"/>
</dbReference>
<evidence type="ECO:0000313" key="4">
    <source>
        <dbReference type="Proteomes" id="UP000525652"/>
    </source>
</evidence>
<keyword evidence="4" id="KW-1185">Reference proteome</keyword>
<reference evidence="3 4" key="1">
    <citation type="submission" date="2020-07" db="EMBL/GenBank/DDBJ databases">
        <authorList>
            <person name="Feng X."/>
        </authorList>
    </citation>
    <scope>NUCLEOTIDE SEQUENCE [LARGE SCALE GENOMIC DNA]</scope>
    <source>
        <strain evidence="3 4">JCM14086</strain>
    </source>
</reference>
<feature type="domain" description="PBP" evidence="2">
    <location>
        <begin position="21"/>
        <end position="260"/>
    </location>
</feature>